<dbReference type="InterPro" id="IPR029035">
    <property type="entry name" value="DHS-like_NAD/FAD-binding_dom"/>
</dbReference>
<evidence type="ECO:0000256" key="2">
    <source>
        <dbReference type="ARBA" id="ARBA00007812"/>
    </source>
</evidence>
<evidence type="ECO:0000259" key="5">
    <source>
        <dbReference type="Pfam" id="PF00205"/>
    </source>
</evidence>
<feature type="domain" description="Thiamine pyrophosphate enzyme N-terminal TPP-binding" evidence="7">
    <location>
        <begin position="33"/>
        <end position="142"/>
    </location>
</feature>
<comment type="cofactor">
    <cofactor evidence="1">
        <name>thiamine diphosphate</name>
        <dbReference type="ChEBI" id="CHEBI:58937"/>
    </cofactor>
</comment>
<name>A0A0L0MIS5_9BURK</name>
<organism evidence="8 9">
    <name type="scientific">Candidatus Burkholderia verschuerenii</name>
    <dbReference type="NCBI Taxonomy" id="242163"/>
    <lineage>
        <taxon>Bacteria</taxon>
        <taxon>Pseudomonadati</taxon>
        <taxon>Pseudomonadota</taxon>
        <taxon>Betaproteobacteria</taxon>
        <taxon>Burkholderiales</taxon>
        <taxon>Burkholderiaceae</taxon>
        <taxon>Burkholderia</taxon>
    </lineage>
</organism>
<evidence type="ECO:0000313" key="9">
    <source>
        <dbReference type="Proteomes" id="UP000036959"/>
    </source>
</evidence>
<dbReference type="EMBL" id="LFJJ01000009">
    <property type="protein sequence ID" value="KND61899.1"/>
    <property type="molecule type" value="Genomic_DNA"/>
</dbReference>
<dbReference type="InterPro" id="IPR029061">
    <property type="entry name" value="THDP-binding"/>
</dbReference>
<dbReference type="CDD" id="cd07035">
    <property type="entry name" value="TPP_PYR_POX_like"/>
    <property type="match status" value="1"/>
</dbReference>
<dbReference type="EC" id="2.2.1.6" evidence="8"/>
<comment type="caution">
    <text evidence="8">The sequence shown here is derived from an EMBL/GenBank/DDBJ whole genome shotgun (WGS) entry which is preliminary data.</text>
</comment>
<comment type="similarity">
    <text evidence="2 4">Belongs to the TPP enzyme family.</text>
</comment>
<dbReference type="InterPro" id="IPR012000">
    <property type="entry name" value="Thiamin_PyroP_enz_cen_dom"/>
</dbReference>
<dbReference type="GO" id="GO:0009097">
    <property type="term" value="P:isoleucine biosynthetic process"/>
    <property type="evidence" value="ECO:0007669"/>
    <property type="project" value="TreeGrafter"/>
</dbReference>
<gene>
    <name evidence="8" type="ORF">BVER_01489</name>
</gene>
<dbReference type="Gene3D" id="3.40.50.1220">
    <property type="entry name" value="TPP-binding domain"/>
    <property type="match status" value="1"/>
</dbReference>
<dbReference type="GO" id="GO:0003984">
    <property type="term" value="F:acetolactate synthase activity"/>
    <property type="evidence" value="ECO:0007669"/>
    <property type="project" value="UniProtKB-EC"/>
</dbReference>
<evidence type="ECO:0000256" key="1">
    <source>
        <dbReference type="ARBA" id="ARBA00001964"/>
    </source>
</evidence>
<dbReference type="Pfam" id="PF00205">
    <property type="entry name" value="TPP_enzyme_M"/>
    <property type="match status" value="1"/>
</dbReference>
<dbReference type="Proteomes" id="UP000036959">
    <property type="component" value="Unassembled WGS sequence"/>
</dbReference>
<dbReference type="CDD" id="cd02004">
    <property type="entry name" value="TPP_BZL_OCoD_HPCL"/>
    <property type="match status" value="1"/>
</dbReference>
<feature type="domain" description="Thiamine pyrophosphate enzyme central" evidence="5">
    <location>
        <begin position="223"/>
        <end position="348"/>
    </location>
</feature>
<dbReference type="PANTHER" id="PTHR18968">
    <property type="entry name" value="THIAMINE PYROPHOSPHATE ENZYMES"/>
    <property type="match status" value="1"/>
</dbReference>
<dbReference type="Pfam" id="PF02775">
    <property type="entry name" value="TPP_enzyme_C"/>
    <property type="match status" value="1"/>
</dbReference>
<dbReference type="SUPFAM" id="SSF52467">
    <property type="entry name" value="DHS-like NAD/FAD-binding domain"/>
    <property type="match status" value="1"/>
</dbReference>
<dbReference type="SUPFAM" id="SSF52518">
    <property type="entry name" value="Thiamin diphosphate-binding fold (THDP-binding)"/>
    <property type="match status" value="2"/>
</dbReference>
<dbReference type="GO" id="GO:0050660">
    <property type="term" value="F:flavin adenine dinucleotide binding"/>
    <property type="evidence" value="ECO:0007669"/>
    <property type="project" value="TreeGrafter"/>
</dbReference>
<accession>A0A0L0MIS5</accession>
<dbReference type="InterPro" id="IPR012001">
    <property type="entry name" value="Thiamin_PyroP_enz_TPP-bd_dom"/>
</dbReference>
<dbReference type="GO" id="GO:0030976">
    <property type="term" value="F:thiamine pyrophosphate binding"/>
    <property type="evidence" value="ECO:0007669"/>
    <property type="project" value="InterPro"/>
</dbReference>
<evidence type="ECO:0000313" key="8">
    <source>
        <dbReference type="EMBL" id="KND61899.1"/>
    </source>
</evidence>
<dbReference type="PANTHER" id="PTHR18968:SF166">
    <property type="entry name" value="2-HYDROXYACYL-COA LYASE 2"/>
    <property type="match status" value="1"/>
</dbReference>
<keyword evidence="8" id="KW-0808">Transferase</keyword>
<keyword evidence="3 4" id="KW-0786">Thiamine pyrophosphate</keyword>
<evidence type="ECO:0000259" key="7">
    <source>
        <dbReference type="Pfam" id="PF02776"/>
    </source>
</evidence>
<protein>
    <submittedName>
        <fullName evidence="8">Acetolactate synthase large subunit</fullName>
        <ecNumber evidence="8">2.2.1.6</ecNumber>
    </submittedName>
</protein>
<dbReference type="AlphaFoldDB" id="A0A0L0MIS5"/>
<dbReference type="GO" id="GO:0009099">
    <property type="term" value="P:L-valine biosynthetic process"/>
    <property type="evidence" value="ECO:0007669"/>
    <property type="project" value="TreeGrafter"/>
</dbReference>
<dbReference type="GO" id="GO:0000287">
    <property type="term" value="F:magnesium ion binding"/>
    <property type="evidence" value="ECO:0007669"/>
    <property type="project" value="InterPro"/>
</dbReference>
<reference evidence="9" key="1">
    <citation type="submission" date="2015-06" db="EMBL/GenBank/DDBJ databases">
        <title>Comparative genomics of Burkholderia leaf nodule symbionts.</title>
        <authorList>
            <person name="Carlier A."/>
            <person name="Eberl L."/>
            <person name="Pinto-Carbo M."/>
        </authorList>
    </citation>
    <scope>NUCLEOTIDE SEQUENCE [LARGE SCALE GENOMIC DNA]</scope>
    <source>
        <strain evidence="9">UZHbot4</strain>
    </source>
</reference>
<evidence type="ECO:0000259" key="6">
    <source>
        <dbReference type="Pfam" id="PF02775"/>
    </source>
</evidence>
<keyword evidence="9" id="KW-1185">Reference proteome</keyword>
<evidence type="ECO:0000256" key="4">
    <source>
        <dbReference type="RuleBase" id="RU362132"/>
    </source>
</evidence>
<dbReference type="GO" id="GO:0005948">
    <property type="term" value="C:acetolactate synthase complex"/>
    <property type="evidence" value="ECO:0007669"/>
    <property type="project" value="TreeGrafter"/>
</dbReference>
<dbReference type="FunFam" id="3.40.50.970:FF:000007">
    <property type="entry name" value="Acetolactate synthase"/>
    <property type="match status" value="1"/>
</dbReference>
<feature type="domain" description="Thiamine pyrophosphate enzyme TPP-binding" evidence="6">
    <location>
        <begin position="417"/>
        <end position="569"/>
    </location>
</feature>
<dbReference type="PATRIC" id="fig|242163.4.peg.6757"/>
<dbReference type="Gene3D" id="3.40.50.970">
    <property type="match status" value="2"/>
</dbReference>
<evidence type="ECO:0000256" key="3">
    <source>
        <dbReference type="ARBA" id="ARBA00023052"/>
    </source>
</evidence>
<dbReference type="InterPro" id="IPR011766">
    <property type="entry name" value="TPP_enzyme_TPP-bd"/>
</dbReference>
<proteinExistence type="inferred from homology"/>
<dbReference type="Pfam" id="PF02776">
    <property type="entry name" value="TPP_enzyme_N"/>
    <property type="match status" value="1"/>
</dbReference>
<sequence>MSEVVSSRPEVAHVTTAADDTLKQKTRGAGVVSGGHLVARALKNEGVDTIFTLCGGHIIDIYDGCVDEGIRIIDVRHEQVAAHAADGYARQTGKLGRVVTTAGPGCTNAVTGVATAFRSESPILHIGGQGALSQHKMGSLQDLPHVDMMSAITKFAATVPSTERVADMVSMAAREAFNGAPGPAYLEIPRDVLDREIDVTKAVIPQPGRYRASTKSIGDPQAVEALADLLVNSERPAILYGQQVWTARGHEEAIALLRGLDVPGYFNGASRGLLPPGDSHHFDRTRSQAFAKADLIVIVGTPFDFRMGYGKRISKDLKLVQIDMDYRTVGKNRDIDFGLVGDPGAILGAALQAASGRLKNDKRQARQAWMRELSAAEEAATAKLMPLFTSDASPIHPYRVAHEINQFLSDDTIYIGDGGDVVTISAQAVRPRKPGQWMDPGALGSLGVSTGFAIAAGLANPEKEVLCYYGDGAFSMTSFDMETANRFGVPYIAVIGNNSAMNQIRYGQLAKYGEERGNVGNLLSDVPYGRFAEMLGGYGEEVREASKIAGALQRARESVAKTGKSAVINICLGRSDRLRARHDGADDVQINVNI</sequence>
<dbReference type="InterPro" id="IPR045229">
    <property type="entry name" value="TPP_enz"/>
</dbReference>